<dbReference type="GO" id="GO:0003677">
    <property type="term" value="F:DNA binding"/>
    <property type="evidence" value="ECO:0007669"/>
    <property type="project" value="UniProtKB-KW"/>
</dbReference>
<evidence type="ECO:0000256" key="3">
    <source>
        <dbReference type="ARBA" id="ARBA00023125"/>
    </source>
</evidence>
<evidence type="ECO:0000256" key="2">
    <source>
        <dbReference type="ARBA" id="ARBA00022747"/>
    </source>
</evidence>
<dbReference type="GeneID" id="29451812"/>
<reference evidence="6" key="2">
    <citation type="submission" date="2007-04" db="EMBL/GenBank/DDBJ databases">
        <title>Draft genome sequence of Bacteroides ovatus (ATCC 8483).</title>
        <authorList>
            <person name="Sudarsanam P."/>
            <person name="Ley R."/>
            <person name="Guruge J."/>
            <person name="Turnbaugh P.J."/>
            <person name="Mahowald M."/>
            <person name="Liep D."/>
            <person name="Gordon J."/>
        </authorList>
    </citation>
    <scope>NUCLEOTIDE SEQUENCE [LARGE SCALE GENOMIC DNA]</scope>
    <source>
        <strain evidence="6">ATCC 8483 / DSM 1896 / JCM 5824 / BCRC 10623 / CCUG 4943 / NCTC 11153</strain>
    </source>
</reference>
<evidence type="ECO:0000313" key="5">
    <source>
        <dbReference type="EMBL" id="EDO09793.1"/>
    </source>
</evidence>
<feature type="domain" description="Type I restriction modification DNA specificity" evidence="4">
    <location>
        <begin position="62"/>
        <end position="160"/>
    </location>
</feature>
<evidence type="ECO:0000313" key="6">
    <source>
        <dbReference type="Proteomes" id="UP000005475"/>
    </source>
</evidence>
<keyword evidence="2" id="KW-0680">Restriction system</keyword>
<dbReference type="AlphaFoldDB" id="A0AAN3A4L3"/>
<dbReference type="EMBL" id="AAXF02000053">
    <property type="protein sequence ID" value="EDO09793.1"/>
    <property type="molecule type" value="Genomic_DNA"/>
</dbReference>
<dbReference type="PANTHER" id="PTHR30408:SF12">
    <property type="entry name" value="TYPE I RESTRICTION ENZYME MJAVIII SPECIFICITY SUBUNIT"/>
    <property type="match status" value="1"/>
</dbReference>
<organism evidence="5 6">
    <name type="scientific">Bacteroides ovatus (strain ATCC 8483 / DSM 1896 / JCM 5824 / BCRC 10623 / CCUG 4943 / NCTC 11153)</name>
    <dbReference type="NCBI Taxonomy" id="411476"/>
    <lineage>
        <taxon>Bacteria</taxon>
        <taxon>Pseudomonadati</taxon>
        <taxon>Bacteroidota</taxon>
        <taxon>Bacteroidia</taxon>
        <taxon>Bacteroidales</taxon>
        <taxon>Bacteroidaceae</taxon>
        <taxon>Bacteroides</taxon>
    </lineage>
</organism>
<dbReference type="RefSeq" id="WP_004300586.1">
    <property type="nucleotide sequence ID" value="NZ_DS264583.1"/>
</dbReference>
<accession>A0AAN3A4L3</accession>
<evidence type="ECO:0000256" key="1">
    <source>
        <dbReference type="ARBA" id="ARBA00010923"/>
    </source>
</evidence>
<dbReference type="InterPro" id="IPR052021">
    <property type="entry name" value="Type-I_RS_S_subunit"/>
</dbReference>
<dbReference type="Gene3D" id="3.90.220.20">
    <property type="entry name" value="DNA methylase specificity domains"/>
    <property type="match status" value="2"/>
</dbReference>
<comment type="similarity">
    <text evidence="1">Belongs to the type-I restriction system S methylase family.</text>
</comment>
<gene>
    <name evidence="5" type="ORF">BACOVA_04170</name>
</gene>
<feature type="domain" description="Type I restriction modification DNA specificity" evidence="4">
    <location>
        <begin position="276"/>
        <end position="364"/>
    </location>
</feature>
<comment type="caution">
    <text evidence="5">The sequence shown here is derived from an EMBL/GenBank/DDBJ whole genome shotgun (WGS) entry which is preliminary data.</text>
</comment>
<keyword evidence="3" id="KW-0238">DNA-binding</keyword>
<name>A0AAN3A4L3_BACO1</name>
<dbReference type="GO" id="GO:0009307">
    <property type="term" value="P:DNA restriction-modification system"/>
    <property type="evidence" value="ECO:0007669"/>
    <property type="project" value="UniProtKB-KW"/>
</dbReference>
<protein>
    <recommendedName>
        <fullName evidence="4">Type I restriction modification DNA specificity domain-containing protein</fullName>
    </recommendedName>
</protein>
<dbReference type="Pfam" id="PF01420">
    <property type="entry name" value="Methylase_S"/>
    <property type="match status" value="2"/>
</dbReference>
<dbReference type="Proteomes" id="UP000005475">
    <property type="component" value="Unassembled WGS sequence"/>
</dbReference>
<dbReference type="PANTHER" id="PTHR30408">
    <property type="entry name" value="TYPE-1 RESTRICTION ENZYME ECOKI SPECIFICITY PROTEIN"/>
    <property type="match status" value="1"/>
</dbReference>
<evidence type="ECO:0000259" key="4">
    <source>
        <dbReference type="Pfam" id="PF01420"/>
    </source>
</evidence>
<dbReference type="SUPFAM" id="SSF116734">
    <property type="entry name" value="DNA methylase specificity domain"/>
    <property type="match status" value="2"/>
</dbReference>
<reference evidence="5 6" key="1">
    <citation type="submission" date="2007-03" db="EMBL/GenBank/DDBJ databases">
        <authorList>
            <person name="Fulton L."/>
            <person name="Clifton S."/>
            <person name="Fulton B."/>
            <person name="Xu J."/>
            <person name="Minx P."/>
            <person name="Pepin K.H."/>
            <person name="Johnson M."/>
            <person name="Thiruvilangam P."/>
            <person name="Bhonagiri V."/>
            <person name="Nash W.E."/>
            <person name="Mardis E.R."/>
            <person name="Wilson R.K."/>
        </authorList>
    </citation>
    <scope>NUCLEOTIDE SEQUENCE [LARGE SCALE GENOMIC DNA]</scope>
    <source>
        <strain evidence="6">ATCC 8483 / DSM 1896 / JCM 5824 / BCRC 10623 / CCUG 4943 / NCTC 11153</strain>
    </source>
</reference>
<dbReference type="InterPro" id="IPR044946">
    <property type="entry name" value="Restrct_endonuc_typeI_TRD_sf"/>
</dbReference>
<sequence>MSRVKFGDVVKDVKINIDRLNNPYEYYVAGDHMDSEDLTIHRKGCFTTDDVGPAFIRVFKPGQILYGSRRTYLKKIAVADFEGVCANTTFVFETKDPHAFEQRLLPFIMLSKDFTTWSIAKSKGSTNPYVLFSDLADFEFELPPLEEQKVLVDKLWAAYRLKEAYKKLLVATDEMVKSQFIEMYYNTHNKQTLESVCPIMNKGITPKYVESSSVLVINQACIHWDGQRLGNIKYHNEEIPVRKRILESGDVLLNATGNGTLGRCCVFICPSDNNTYINDGHVIALSTDRAVILPEVLNTYLSLNDTQAEIYRQYVTGSTNQVDIVFSDIKKMKVPVPSMDEQILFVEVLTQADKSKFELKQCIENIDKVIKSLING</sequence>
<dbReference type="InterPro" id="IPR000055">
    <property type="entry name" value="Restrct_endonuc_typeI_TRD"/>
</dbReference>
<proteinExistence type="inferred from homology"/>